<evidence type="ECO:0000259" key="8">
    <source>
        <dbReference type="Pfam" id="PF08244"/>
    </source>
</evidence>
<feature type="transmembrane region" description="Helical" evidence="6">
    <location>
        <begin position="88"/>
        <end position="108"/>
    </location>
</feature>
<feature type="domain" description="Glycosyl hydrolase family 32 C-terminal" evidence="8">
    <location>
        <begin position="497"/>
        <end position="660"/>
    </location>
</feature>
<evidence type="ECO:0000256" key="1">
    <source>
        <dbReference type="ARBA" id="ARBA00009902"/>
    </source>
</evidence>
<keyword evidence="3 4" id="KW-0326">Glycosidase</keyword>
<keyword evidence="2 4" id="KW-0378">Hydrolase</keyword>
<reference evidence="10 11" key="1">
    <citation type="submission" date="2016-03" db="EMBL/GenBank/DDBJ databases">
        <title>Mechanisms controlling the formation of the plant cell surface in tip-growing cells are functionally conserved among land plants.</title>
        <authorList>
            <person name="Honkanen S."/>
            <person name="Jones V.A."/>
            <person name="Morieri G."/>
            <person name="Champion C."/>
            <person name="Hetherington A.J."/>
            <person name="Kelly S."/>
            <person name="Saint-Marcoux D."/>
            <person name="Proust H."/>
            <person name="Prescott H."/>
            <person name="Dolan L."/>
        </authorList>
    </citation>
    <scope>NUCLEOTIDE SEQUENCE [LARGE SCALE GENOMIC DNA]</scope>
    <source>
        <strain evidence="11">cv. Tak-1 and cv. Tak-2</strain>
        <tissue evidence="10">Whole gametophyte</tissue>
    </source>
</reference>
<feature type="domain" description="Glycosyl hydrolase family 32 N-terminal" evidence="7">
    <location>
        <begin position="134"/>
        <end position="467"/>
    </location>
</feature>
<gene>
    <name evidence="10" type="ORF">AXG93_4343s1510</name>
    <name evidence="9" type="ORF">Mp_7g01300</name>
</gene>
<evidence type="ECO:0000256" key="6">
    <source>
        <dbReference type="SAM" id="Phobius"/>
    </source>
</evidence>
<dbReference type="FunFam" id="2.115.10.20:FF:000001">
    <property type="entry name" value="Beta-fructofuranosidase, insoluble isoenzyme CWINV1"/>
    <property type="match status" value="1"/>
</dbReference>
<evidence type="ECO:0000256" key="5">
    <source>
        <dbReference type="SAM" id="MobiDB-lite"/>
    </source>
</evidence>
<dbReference type="CDD" id="cd18624">
    <property type="entry name" value="GH32_Fruct1-like"/>
    <property type="match status" value="1"/>
</dbReference>
<protein>
    <submittedName>
        <fullName evidence="10">Uncharacterized protein</fullName>
    </submittedName>
</protein>
<dbReference type="PANTHER" id="PTHR31953">
    <property type="entry name" value="BETA-FRUCTOFURANOSIDASE, INSOLUBLE ISOENZYME CWINV1-RELATED"/>
    <property type="match status" value="1"/>
</dbReference>
<evidence type="ECO:0000313" key="12">
    <source>
        <dbReference type="Proteomes" id="UP001162541"/>
    </source>
</evidence>
<dbReference type="SUPFAM" id="SSF49899">
    <property type="entry name" value="Concanavalin A-like lectins/glucanases"/>
    <property type="match status" value="1"/>
</dbReference>
<dbReference type="Proteomes" id="UP001162541">
    <property type="component" value="Chromosome 7"/>
</dbReference>
<keyword evidence="6" id="KW-0812">Transmembrane</keyword>
<dbReference type="Gene3D" id="2.60.120.560">
    <property type="entry name" value="Exo-inulinase, domain 1"/>
    <property type="match status" value="1"/>
</dbReference>
<dbReference type="InterPro" id="IPR001362">
    <property type="entry name" value="Glyco_hydro_32"/>
</dbReference>
<evidence type="ECO:0000313" key="11">
    <source>
        <dbReference type="Proteomes" id="UP000077202"/>
    </source>
</evidence>
<evidence type="ECO:0000256" key="3">
    <source>
        <dbReference type="ARBA" id="ARBA00023295"/>
    </source>
</evidence>
<evidence type="ECO:0000259" key="7">
    <source>
        <dbReference type="Pfam" id="PF00251"/>
    </source>
</evidence>
<sequence length="670" mass="74082">MGKSSVRTPLLNADLEAQTPRAGAAREKGKAANATADYVSLPGAASIVSRSQGPTLPGPRAPAPAPAPGPAETSSAAPKNNSASLSTLLMIAVCCIATVIYLSAPFVAEPYDGNNPSQDDAKNAFYKASRTGYHFQPEKNFMNDPNGPMYYKGYYHIFYQYNPKGAVWGNICWGHAVSTDLVHWQYLELALVPDQWYDIEGVWSGSATILEDGTPAIMYTGSRNGQHQSQSMAIPVDPSDPLLRKWKKVPENPLLLNPTGISPHDFRDPTTAWLESDGLWRITIGAKVEKTGIALLYTSRDFRHWELQDTWLHHVNATGMWECVDFYPVLEEGKLGVDHSILLGPKSEQLNAELGGEQPPFSDTFKYVFKVSLDDTRHDHYAIGNYSTATHKFVTDRPGIGPRYDYGKFYASKTFYDSKTSRRILWGWANESDSEQDDITKGWASVQALPRTIWLDAKTGSNILQWPVEEVDRLRGGLTSHDSTVLEPRDIFKVKGGDGPQLDITVVFQKPDVTTVDRVVPDEEFDCSQGGSAHRGVFGPFGLLVLTDDNLIEHTAVFFYITPMKSGAWTTRVCSDQSRSSLAPNLDTTVYGSFVNILPTEDTLELRVLVDHSIVETFVQGGRLAITSRVYPTLAINEKSRLFLFNNGTRPITVKSVDVYQMSSVAMHAI</sequence>
<dbReference type="Pfam" id="PF00251">
    <property type="entry name" value="Glyco_hydro_32N"/>
    <property type="match status" value="1"/>
</dbReference>
<dbReference type="Proteomes" id="UP000077202">
    <property type="component" value="Unassembled WGS sequence"/>
</dbReference>
<keyword evidence="6" id="KW-0472">Membrane</keyword>
<dbReference type="Pfam" id="PF08244">
    <property type="entry name" value="Glyco_hydro_32C"/>
    <property type="match status" value="1"/>
</dbReference>
<dbReference type="InterPro" id="IPR013148">
    <property type="entry name" value="Glyco_hydro_32_N"/>
</dbReference>
<feature type="region of interest" description="Disordered" evidence="5">
    <location>
        <begin position="49"/>
        <end position="78"/>
    </location>
</feature>
<proteinExistence type="inferred from homology"/>
<dbReference type="InterPro" id="IPR013189">
    <property type="entry name" value="Glyco_hydro_32_C"/>
</dbReference>
<dbReference type="EMBL" id="LVLJ01002613">
    <property type="protein sequence ID" value="OAE24382.1"/>
    <property type="molecule type" value="Genomic_DNA"/>
</dbReference>
<evidence type="ECO:0000256" key="2">
    <source>
        <dbReference type="ARBA" id="ARBA00022801"/>
    </source>
</evidence>
<dbReference type="AlphaFoldDB" id="A0A176VVR0"/>
<feature type="compositionally biased region" description="Pro residues" evidence="5">
    <location>
        <begin position="56"/>
        <end position="69"/>
    </location>
</feature>
<dbReference type="PROSITE" id="PS00609">
    <property type="entry name" value="GLYCOSYL_HYDROL_F32"/>
    <property type="match status" value="1"/>
</dbReference>
<feature type="region of interest" description="Disordered" evidence="5">
    <location>
        <begin position="1"/>
        <end position="33"/>
    </location>
</feature>
<name>A0A176VVR0_MARPO</name>
<dbReference type="InterPro" id="IPR050551">
    <property type="entry name" value="Fructan_Metab_Enzymes"/>
</dbReference>
<dbReference type="GO" id="GO:0004553">
    <property type="term" value="F:hydrolase activity, hydrolyzing O-glycosyl compounds"/>
    <property type="evidence" value="ECO:0007669"/>
    <property type="project" value="InterPro"/>
</dbReference>
<accession>A0A176VVR0</accession>
<dbReference type="InterPro" id="IPR023296">
    <property type="entry name" value="Glyco_hydro_beta-prop_sf"/>
</dbReference>
<evidence type="ECO:0000313" key="10">
    <source>
        <dbReference type="EMBL" id="OAE24382.1"/>
    </source>
</evidence>
<organism evidence="10 11">
    <name type="scientific">Marchantia polymorpha subsp. ruderalis</name>
    <dbReference type="NCBI Taxonomy" id="1480154"/>
    <lineage>
        <taxon>Eukaryota</taxon>
        <taxon>Viridiplantae</taxon>
        <taxon>Streptophyta</taxon>
        <taxon>Embryophyta</taxon>
        <taxon>Marchantiophyta</taxon>
        <taxon>Marchantiopsida</taxon>
        <taxon>Marchantiidae</taxon>
        <taxon>Marchantiales</taxon>
        <taxon>Marchantiaceae</taxon>
        <taxon>Marchantia</taxon>
    </lineage>
</organism>
<dbReference type="InterPro" id="IPR018053">
    <property type="entry name" value="Glyco_hydro_32_AS"/>
</dbReference>
<dbReference type="EMBL" id="AP019872">
    <property type="protein sequence ID" value="BBN15836.1"/>
    <property type="molecule type" value="Genomic_DNA"/>
</dbReference>
<dbReference type="SUPFAM" id="SSF75005">
    <property type="entry name" value="Arabinanase/levansucrase/invertase"/>
    <property type="match status" value="1"/>
</dbReference>
<dbReference type="SMART" id="SM00640">
    <property type="entry name" value="Glyco_32"/>
    <property type="match status" value="1"/>
</dbReference>
<evidence type="ECO:0000313" key="9">
    <source>
        <dbReference type="EMBL" id="BBN15836.1"/>
    </source>
</evidence>
<dbReference type="GO" id="GO:0005975">
    <property type="term" value="P:carbohydrate metabolic process"/>
    <property type="evidence" value="ECO:0007669"/>
    <property type="project" value="InterPro"/>
</dbReference>
<reference evidence="12" key="3">
    <citation type="journal article" date="2020" name="Curr. Biol.">
        <title>Chromatin organization in early land plants reveals an ancestral association between H3K27me3, transposons, and constitutive heterochromatin.</title>
        <authorList>
            <person name="Montgomery S.A."/>
            <person name="Tanizawa Y."/>
            <person name="Galik B."/>
            <person name="Wang N."/>
            <person name="Ito T."/>
            <person name="Mochizuki T."/>
            <person name="Akimcheva S."/>
            <person name="Bowman J.L."/>
            <person name="Cognat V."/>
            <person name="Marechal-Drouard L."/>
            <person name="Ekker H."/>
            <person name="Hong S.F."/>
            <person name="Kohchi T."/>
            <person name="Lin S.S."/>
            <person name="Liu L.D."/>
            <person name="Nakamura Y."/>
            <person name="Valeeva L.R."/>
            <person name="Shakirov E.V."/>
            <person name="Shippen D.E."/>
            <person name="Wei W.L."/>
            <person name="Yagura M."/>
            <person name="Yamaoka S."/>
            <person name="Yamato K.T."/>
            <person name="Liu C."/>
            <person name="Berger F."/>
        </authorList>
    </citation>
    <scope>NUCLEOTIDE SEQUENCE [LARGE SCALE GENOMIC DNA]</scope>
    <source>
        <strain evidence="12">Tak-1</strain>
    </source>
</reference>
<reference evidence="9" key="2">
    <citation type="journal article" date="2019" name="Curr. Biol.">
        <title>Chromatin organization in early land plants reveals an ancestral association between H3K27me3, transposons, and constitutive heterochromatin.</title>
        <authorList>
            <person name="Montgomery S.A."/>
            <person name="Tanizawa Y."/>
            <person name="Galik B."/>
            <person name="Wang N."/>
            <person name="Ito T."/>
            <person name="Mochizuki T."/>
            <person name="Akimcheva S."/>
            <person name="Bowman J."/>
            <person name="Cognat V."/>
            <person name="Drouard L."/>
            <person name="Ekker H."/>
            <person name="Houng S."/>
            <person name="Kohchi T."/>
            <person name="Lin S."/>
            <person name="Liu L.D."/>
            <person name="Nakamura Y."/>
            <person name="Valeeva L.R."/>
            <person name="Shakirov E.V."/>
            <person name="Shippen D.E."/>
            <person name="Wei W."/>
            <person name="Yagura M."/>
            <person name="Yamaoka S."/>
            <person name="Yamato K.T."/>
            <person name="Liu C."/>
            <person name="Berger F."/>
        </authorList>
    </citation>
    <scope>NUCLEOTIDE SEQUENCE [LARGE SCALE GENOMIC DNA]</scope>
    <source>
        <strain evidence="9">Tak-1</strain>
    </source>
</reference>
<dbReference type="Gene3D" id="2.115.10.20">
    <property type="entry name" value="Glycosyl hydrolase domain, family 43"/>
    <property type="match status" value="1"/>
</dbReference>
<dbReference type="InterPro" id="IPR013320">
    <property type="entry name" value="ConA-like_dom_sf"/>
</dbReference>
<comment type="similarity">
    <text evidence="1 4">Belongs to the glycosyl hydrolase 32 family.</text>
</comment>
<keyword evidence="11" id="KW-1185">Reference proteome</keyword>
<keyword evidence="6" id="KW-1133">Transmembrane helix</keyword>
<evidence type="ECO:0000256" key="4">
    <source>
        <dbReference type="RuleBase" id="RU362110"/>
    </source>
</evidence>